<dbReference type="Pfam" id="PF01161">
    <property type="entry name" value="PBP"/>
    <property type="match status" value="1"/>
</dbReference>
<comment type="caution">
    <text evidence="1">The sequence shown here is derived from an EMBL/GenBank/DDBJ whole genome shotgun (WGS) entry which is preliminary data.</text>
</comment>
<dbReference type="Proteomes" id="UP001168821">
    <property type="component" value="Unassembled WGS sequence"/>
</dbReference>
<organism evidence="1 2">
    <name type="scientific">Zophobas morio</name>
    <dbReference type="NCBI Taxonomy" id="2755281"/>
    <lineage>
        <taxon>Eukaryota</taxon>
        <taxon>Metazoa</taxon>
        <taxon>Ecdysozoa</taxon>
        <taxon>Arthropoda</taxon>
        <taxon>Hexapoda</taxon>
        <taxon>Insecta</taxon>
        <taxon>Pterygota</taxon>
        <taxon>Neoptera</taxon>
        <taxon>Endopterygota</taxon>
        <taxon>Coleoptera</taxon>
        <taxon>Polyphaga</taxon>
        <taxon>Cucujiformia</taxon>
        <taxon>Tenebrionidae</taxon>
        <taxon>Zophobas</taxon>
    </lineage>
</organism>
<dbReference type="EMBL" id="JALNTZ010000004">
    <property type="protein sequence ID" value="KAJ3657113.1"/>
    <property type="molecule type" value="Genomic_DNA"/>
</dbReference>
<dbReference type="InterPro" id="IPR008914">
    <property type="entry name" value="PEBP"/>
</dbReference>
<dbReference type="CDD" id="cd00866">
    <property type="entry name" value="PEBP_euk"/>
    <property type="match status" value="1"/>
</dbReference>
<dbReference type="SUPFAM" id="SSF49777">
    <property type="entry name" value="PEBP-like"/>
    <property type="match status" value="1"/>
</dbReference>
<dbReference type="PANTHER" id="PTHR11362">
    <property type="entry name" value="PHOSPHATIDYLETHANOLAMINE-BINDING PROTEIN"/>
    <property type="match status" value="1"/>
</dbReference>
<dbReference type="AlphaFoldDB" id="A0AA38MI76"/>
<evidence type="ECO:0000313" key="2">
    <source>
        <dbReference type="Proteomes" id="UP001168821"/>
    </source>
</evidence>
<sequence length="176" mass="20156">MDTDDIVPSILPEVPPTKIAITYPNNKPVDLGTALTPHEVRLSPEVQWEADPQKYYTLYMFDPDAPSRSCPIAADVNHWLVGNIKGCDLSTGDVIAEYRGAGPPRGTGPHRYVFLVFEHEDRVSFGGQMTGMMQRLRFSTKKFREKYKFEKVFAWNYFKAQWSRDPNQESKMCVCM</sequence>
<dbReference type="InterPro" id="IPR035810">
    <property type="entry name" value="PEBP_euk"/>
</dbReference>
<accession>A0AA38MI76</accession>
<reference evidence="1" key="1">
    <citation type="journal article" date="2023" name="G3 (Bethesda)">
        <title>Whole genome assemblies of Zophobas morio and Tenebrio molitor.</title>
        <authorList>
            <person name="Kaur S."/>
            <person name="Stinson S.A."/>
            <person name="diCenzo G.C."/>
        </authorList>
    </citation>
    <scope>NUCLEOTIDE SEQUENCE</scope>
    <source>
        <strain evidence="1">QUZm001</strain>
    </source>
</reference>
<dbReference type="PANTHER" id="PTHR11362:SF152">
    <property type="entry name" value="ODORANT-BINDING PROTEIN A5-LIKE PROTEIN"/>
    <property type="match status" value="1"/>
</dbReference>
<keyword evidence="2" id="KW-1185">Reference proteome</keyword>
<dbReference type="InterPro" id="IPR036610">
    <property type="entry name" value="PEBP-like_sf"/>
</dbReference>
<gene>
    <name evidence="1" type="ORF">Zmor_016141</name>
</gene>
<protein>
    <submittedName>
        <fullName evidence="1">Uncharacterized protein</fullName>
    </submittedName>
</protein>
<proteinExistence type="predicted"/>
<name>A0AA38MI76_9CUCU</name>
<dbReference type="Gene3D" id="3.90.280.10">
    <property type="entry name" value="PEBP-like"/>
    <property type="match status" value="1"/>
</dbReference>
<evidence type="ECO:0000313" key="1">
    <source>
        <dbReference type="EMBL" id="KAJ3657113.1"/>
    </source>
</evidence>